<proteinExistence type="predicted"/>
<evidence type="ECO:0000313" key="3">
    <source>
        <dbReference type="Proteomes" id="UP001412067"/>
    </source>
</evidence>
<gene>
    <name evidence="2" type="ORF">KSP40_PGU017370</name>
</gene>
<dbReference type="EMBL" id="JBBWWR010000002">
    <property type="protein sequence ID" value="KAK8969904.1"/>
    <property type="molecule type" value="Genomic_DNA"/>
</dbReference>
<comment type="caution">
    <text evidence="2">The sequence shown here is derived from an EMBL/GenBank/DDBJ whole genome shotgun (WGS) entry which is preliminary data.</text>
</comment>
<dbReference type="Proteomes" id="UP001412067">
    <property type="component" value="Unassembled WGS sequence"/>
</dbReference>
<reference evidence="2 3" key="1">
    <citation type="journal article" date="2022" name="Nat. Plants">
        <title>Genomes of leafy and leafless Platanthera orchids illuminate the evolution of mycoheterotrophy.</title>
        <authorList>
            <person name="Li M.H."/>
            <person name="Liu K.W."/>
            <person name="Li Z."/>
            <person name="Lu H.C."/>
            <person name="Ye Q.L."/>
            <person name="Zhang D."/>
            <person name="Wang J.Y."/>
            <person name="Li Y.F."/>
            <person name="Zhong Z.M."/>
            <person name="Liu X."/>
            <person name="Yu X."/>
            <person name="Liu D.K."/>
            <person name="Tu X.D."/>
            <person name="Liu B."/>
            <person name="Hao Y."/>
            <person name="Liao X.Y."/>
            <person name="Jiang Y.T."/>
            <person name="Sun W.H."/>
            <person name="Chen J."/>
            <person name="Chen Y.Q."/>
            <person name="Ai Y."/>
            <person name="Zhai J.W."/>
            <person name="Wu S.S."/>
            <person name="Zhou Z."/>
            <person name="Hsiao Y.Y."/>
            <person name="Wu W.L."/>
            <person name="Chen Y.Y."/>
            <person name="Lin Y.F."/>
            <person name="Hsu J.L."/>
            <person name="Li C.Y."/>
            <person name="Wang Z.W."/>
            <person name="Zhao X."/>
            <person name="Zhong W.Y."/>
            <person name="Ma X.K."/>
            <person name="Ma L."/>
            <person name="Huang J."/>
            <person name="Chen G.Z."/>
            <person name="Huang M.Z."/>
            <person name="Huang L."/>
            <person name="Peng D.H."/>
            <person name="Luo Y.B."/>
            <person name="Zou S.Q."/>
            <person name="Chen S.P."/>
            <person name="Lan S."/>
            <person name="Tsai W.C."/>
            <person name="Van de Peer Y."/>
            <person name="Liu Z.J."/>
        </authorList>
    </citation>
    <scope>NUCLEOTIDE SEQUENCE [LARGE SCALE GENOMIC DNA]</scope>
    <source>
        <strain evidence="2">Lor288</strain>
    </source>
</reference>
<sequence length="84" mass="8458">MSTGGVASAAASSAASAAVQSKEGSGHPSSQKPAGFGMLWNRPRNTLASDGDSLPEWKLNCLCSEQGLLSPTVKGGVHIGGGWF</sequence>
<feature type="region of interest" description="Disordered" evidence="1">
    <location>
        <begin position="1"/>
        <end position="49"/>
    </location>
</feature>
<keyword evidence="3" id="KW-1185">Reference proteome</keyword>
<evidence type="ECO:0000313" key="2">
    <source>
        <dbReference type="EMBL" id="KAK8969904.1"/>
    </source>
</evidence>
<evidence type="ECO:0000256" key="1">
    <source>
        <dbReference type="SAM" id="MobiDB-lite"/>
    </source>
</evidence>
<protein>
    <submittedName>
        <fullName evidence="2">Uncharacterized protein</fullName>
    </submittedName>
</protein>
<name>A0ABR2N2C5_9ASPA</name>
<accession>A0ABR2N2C5</accession>
<feature type="compositionally biased region" description="Low complexity" evidence="1">
    <location>
        <begin position="7"/>
        <end position="18"/>
    </location>
</feature>
<organism evidence="2 3">
    <name type="scientific">Platanthera guangdongensis</name>
    <dbReference type="NCBI Taxonomy" id="2320717"/>
    <lineage>
        <taxon>Eukaryota</taxon>
        <taxon>Viridiplantae</taxon>
        <taxon>Streptophyta</taxon>
        <taxon>Embryophyta</taxon>
        <taxon>Tracheophyta</taxon>
        <taxon>Spermatophyta</taxon>
        <taxon>Magnoliopsida</taxon>
        <taxon>Liliopsida</taxon>
        <taxon>Asparagales</taxon>
        <taxon>Orchidaceae</taxon>
        <taxon>Orchidoideae</taxon>
        <taxon>Orchideae</taxon>
        <taxon>Orchidinae</taxon>
        <taxon>Platanthera</taxon>
    </lineage>
</organism>